<protein>
    <submittedName>
        <fullName evidence="1">Uncharacterized protein</fullName>
    </submittedName>
</protein>
<dbReference type="RefSeq" id="WP_251833367.1">
    <property type="nucleotide sequence ID" value="NZ_JACSPS010000002.1"/>
</dbReference>
<comment type="caution">
    <text evidence="1">The sequence shown here is derived from an EMBL/GenBank/DDBJ whole genome shotgun (WGS) entry which is preliminary data.</text>
</comment>
<dbReference type="EMBL" id="JACSPS010000002">
    <property type="protein sequence ID" value="MBD8018172.1"/>
    <property type="molecule type" value="Genomic_DNA"/>
</dbReference>
<dbReference type="Proteomes" id="UP000626242">
    <property type="component" value="Unassembled WGS sequence"/>
</dbReference>
<evidence type="ECO:0000313" key="2">
    <source>
        <dbReference type="Proteomes" id="UP000626242"/>
    </source>
</evidence>
<name>A0ABR8WMK2_9FLAO</name>
<evidence type="ECO:0000313" key="1">
    <source>
        <dbReference type="EMBL" id="MBD8018172.1"/>
    </source>
</evidence>
<sequence>MIQKLRREFEEIYFSTISTTKGLEALAVNIGISKNSMRRFLGKIQDNTKLRDSTLSLIAQRLGYKDYRDYCNSVGREKYTLDFELLDIYYGIVKGQGTSLNETRFQLANYYFAEKIISDPQNLKEFVKRFAQNEEALEYVLAWHPSYENVAYKHYQDALLNLAKFSSKAHIKVFALAFVYFGKFMSESLQVEESGKLLVQIEKNVVKMRRESEKFDAFPEARYMIARCIHDYLSNGDGNKYHVPEHLQREITLSHVPNLTFTERFIYRTYVTNILNVLKDYESADICFGEDVSEKTIKQFEVDNHAYRAHVFLYRLERAITLYHLGQKDAAMDIFELLPSDINNVKTFSFDSKMYFELKYLFFAQKLYPKRKDIRGRFELLANRMKFTYLQKI</sequence>
<keyword evidence="2" id="KW-1185">Reference proteome</keyword>
<reference evidence="1 2" key="1">
    <citation type="submission" date="2020-08" db="EMBL/GenBank/DDBJ databases">
        <title>A Genomic Blueprint of the Chicken Gut Microbiome.</title>
        <authorList>
            <person name="Gilroy R."/>
            <person name="Ravi A."/>
            <person name="Getino M."/>
            <person name="Pursley I."/>
            <person name="Horton D.L."/>
            <person name="Alikhan N.-F."/>
            <person name="Baker D."/>
            <person name="Gharbi K."/>
            <person name="Hall N."/>
            <person name="Watson M."/>
            <person name="Adriaenssens E.M."/>
            <person name="Foster-Nyarko E."/>
            <person name="Jarju S."/>
            <person name="Secka A."/>
            <person name="Antonio M."/>
            <person name="Oren A."/>
            <person name="Chaudhuri R."/>
            <person name="La Ragione R.M."/>
            <person name="Hildebrand F."/>
            <person name="Pallen M.J."/>
        </authorList>
    </citation>
    <scope>NUCLEOTIDE SEQUENCE [LARGE SCALE GENOMIC DNA]</scope>
    <source>
        <strain evidence="1 2">Sa1CVA4</strain>
    </source>
</reference>
<proteinExistence type="predicted"/>
<gene>
    <name evidence="1" type="ORF">H9628_06785</name>
</gene>
<accession>A0ABR8WMK2</accession>
<organism evidence="1 2">
    <name type="scientific">Kaistella pullorum</name>
    <dbReference type="NCBI Taxonomy" id="2763074"/>
    <lineage>
        <taxon>Bacteria</taxon>
        <taxon>Pseudomonadati</taxon>
        <taxon>Bacteroidota</taxon>
        <taxon>Flavobacteriia</taxon>
        <taxon>Flavobacteriales</taxon>
        <taxon>Weeksellaceae</taxon>
        <taxon>Chryseobacterium group</taxon>
        <taxon>Kaistella</taxon>
    </lineage>
</organism>